<dbReference type="EMBL" id="VLLG01000002">
    <property type="protein sequence ID" value="TWI91246.1"/>
    <property type="molecule type" value="Genomic_DNA"/>
</dbReference>
<evidence type="ECO:0000313" key="2">
    <source>
        <dbReference type="Proteomes" id="UP000316778"/>
    </source>
</evidence>
<dbReference type="AlphaFoldDB" id="A0A562TDU8"/>
<gene>
    <name evidence="1" type="ORF">LX66_0611</name>
</gene>
<evidence type="ECO:0000313" key="1">
    <source>
        <dbReference type="EMBL" id="TWI91246.1"/>
    </source>
</evidence>
<comment type="caution">
    <text evidence="1">The sequence shown here is derived from an EMBL/GenBank/DDBJ whole genome shotgun (WGS) entry which is preliminary data.</text>
</comment>
<sequence length="63" mass="7399">MRTNIELDEHLVKQAMSLSNIKTKKEVINIALKNFVAWMKRKELLDLKGKVKWEGNLSEMRSI</sequence>
<reference evidence="1 2" key="1">
    <citation type="journal article" date="2013" name="Stand. Genomic Sci.">
        <title>Genomic Encyclopedia of Type Strains, Phase I: The one thousand microbial genomes (KMG-I) project.</title>
        <authorList>
            <person name="Kyrpides N.C."/>
            <person name="Woyke T."/>
            <person name="Eisen J.A."/>
            <person name="Garrity G."/>
            <person name="Lilburn T.G."/>
            <person name="Beck B.J."/>
            <person name="Whitman W.B."/>
            <person name="Hugenholtz P."/>
            <person name="Klenk H.P."/>
        </authorList>
    </citation>
    <scope>NUCLEOTIDE SEQUENCE [LARGE SCALE GENOMIC DNA]</scope>
    <source>
        <strain evidence="1 2">DSM 13484</strain>
    </source>
</reference>
<dbReference type="Pfam" id="PF09957">
    <property type="entry name" value="VapB_antitoxin"/>
    <property type="match status" value="1"/>
</dbReference>
<protein>
    <submittedName>
        <fullName evidence="1">Arc/MetJ family transcription regulator</fullName>
    </submittedName>
</protein>
<organism evidence="1 2">
    <name type="scientific">Chitinophaga japonensis</name>
    <name type="common">Flexibacter japonensis</name>
    <dbReference type="NCBI Taxonomy" id="104662"/>
    <lineage>
        <taxon>Bacteria</taxon>
        <taxon>Pseudomonadati</taxon>
        <taxon>Bacteroidota</taxon>
        <taxon>Chitinophagia</taxon>
        <taxon>Chitinophagales</taxon>
        <taxon>Chitinophagaceae</taxon>
        <taxon>Chitinophaga</taxon>
    </lineage>
</organism>
<keyword evidence="2" id="KW-1185">Reference proteome</keyword>
<dbReference type="RefSeq" id="WP_145710402.1">
    <property type="nucleotide sequence ID" value="NZ_BAAAFY010000001.1"/>
</dbReference>
<name>A0A562TDU8_CHIJA</name>
<dbReference type="Proteomes" id="UP000316778">
    <property type="component" value="Unassembled WGS sequence"/>
</dbReference>
<dbReference type="InterPro" id="IPR019239">
    <property type="entry name" value="VapB_antitoxin"/>
</dbReference>
<dbReference type="OrthoDB" id="9805830at2"/>
<proteinExistence type="predicted"/>
<accession>A0A562TDU8</accession>